<dbReference type="Proteomes" id="UP000030392">
    <property type="component" value="Unassembled WGS sequence"/>
</dbReference>
<dbReference type="RefSeq" id="WP_036905201.1">
    <property type="nucleotide sequence ID" value="NZ_CP138967.1"/>
</dbReference>
<accession>A0A0A2C344</accession>
<dbReference type="SUPFAM" id="SSF53756">
    <property type="entry name" value="UDP-Glycosyltransferase/glycogen phosphorylase"/>
    <property type="match status" value="1"/>
</dbReference>
<dbReference type="AlphaFoldDB" id="A0A0A2C344"/>
<dbReference type="GO" id="GO:0016757">
    <property type="term" value="F:glycosyltransferase activity"/>
    <property type="evidence" value="ECO:0007669"/>
    <property type="project" value="InterPro"/>
</dbReference>
<evidence type="ECO:0000313" key="3">
    <source>
        <dbReference type="Proteomes" id="UP000030392"/>
    </source>
</evidence>
<dbReference type="CDD" id="cd03802">
    <property type="entry name" value="GT4_AviGT4-like"/>
    <property type="match status" value="1"/>
</dbReference>
<dbReference type="Pfam" id="PF00534">
    <property type="entry name" value="Glycos_transf_1"/>
    <property type="match status" value="1"/>
</dbReference>
<comment type="caution">
    <text evidence="2">The sequence shown here is derived from an EMBL/GenBank/DDBJ whole genome shotgun (WGS) entry which is preliminary data.</text>
</comment>
<feature type="domain" description="Glycosyl transferase family 1" evidence="1">
    <location>
        <begin position="198"/>
        <end position="326"/>
    </location>
</feature>
<reference evidence="3" key="1">
    <citation type="journal article" date="2014" name="Sci. Data">
        <title>Genomes of diverse isolates of the marine cyanobacterium Prochlorococcus.</title>
        <authorList>
            <person name="Biller S."/>
            <person name="Berube P."/>
            <person name="Thompson J."/>
            <person name="Kelly L."/>
            <person name="Roggensack S."/>
            <person name="Awad L."/>
            <person name="Roache-Johnson K."/>
            <person name="Ding H."/>
            <person name="Giovannoni S.J."/>
            <person name="Moore L.R."/>
            <person name="Chisholm S.W."/>
        </authorList>
    </citation>
    <scope>NUCLEOTIDE SEQUENCE [LARGE SCALE GENOMIC DNA]</scope>
    <source>
        <strain evidence="3">PAC1</strain>
    </source>
</reference>
<organism evidence="2 3">
    <name type="scientific">Prochlorococcus marinus str. PAC1</name>
    <dbReference type="NCBI Taxonomy" id="59924"/>
    <lineage>
        <taxon>Bacteria</taxon>
        <taxon>Bacillati</taxon>
        <taxon>Cyanobacteriota</taxon>
        <taxon>Cyanophyceae</taxon>
        <taxon>Synechococcales</taxon>
        <taxon>Prochlorococcaceae</taxon>
        <taxon>Prochlorococcus</taxon>
    </lineage>
</organism>
<keyword evidence="2" id="KW-0808">Transferase</keyword>
<protein>
    <submittedName>
        <fullName evidence="2">Glycosyltransferase</fullName>
    </submittedName>
</protein>
<dbReference type="PANTHER" id="PTHR45947:SF3">
    <property type="entry name" value="SULFOQUINOVOSYL TRANSFERASE SQD2"/>
    <property type="match status" value="1"/>
</dbReference>
<dbReference type="InterPro" id="IPR001296">
    <property type="entry name" value="Glyco_trans_1"/>
</dbReference>
<evidence type="ECO:0000259" key="1">
    <source>
        <dbReference type="Pfam" id="PF00534"/>
    </source>
</evidence>
<evidence type="ECO:0000313" key="2">
    <source>
        <dbReference type="EMBL" id="KGG20776.1"/>
    </source>
</evidence>
<name>A0A0A2C344_PROMR</name>
<proteinExistence type="predicted"/>
<dbReference type="PANTHER" id="PTHR45947">
    <property type="entry name" value="SULFOQUINOVOSYL TRANSFERASE SQD2"/>
    <property type="match status" value="1"/>
</dbReference>
<sequence>MIKKQLKLILVSTPIGYLGSGKGGGVELTIVSLIKGLISLGHKIILIAPKGSKLPFESELLEIRLIDGVDQPSWQHQNRKDPVLIPSKSVLPNLWEEVIDIANESDAVINFAYDWLPLWLTKTQSIKIFHLISMGAESIVMKETISEISELFPFRLAFHTKRQSKDYFLKTDPIIVGNGFDKDNYLFNKNENGPLGWAGRIAPEKGLEDAVEVANDLGEKLLVWGLIEDKEYASKIENTFTKKIIEWKGFLPTKKFQEQLGRCRALINTPKWNEAYGNVIVEAMACGVPVIAYDLGGPGELIEDGFNGFLVKPNDIDGLMKATKLISGIKRKNCRAWFEKKATTKVFAERVENWLYKGLNKKISADFQD</sequence>
<dbReference type="Gene3D" id="3.40.50.2000">
    <property type="entry name" value="Glycogen Phosphorylase B"/>
    <property type="match status" value="2"/>
</dbReference>
<gene>
    <name evidence="2" type="ORF">EV03_0712</name>
</gene>
<dbReference type="EMBL" id="JNAX01000010">
    <property type="protein sequence ID" value="KGG20776.1"/>
    <property type="molecule type" value="Genomic_DNA"/>
</dbReference>
<dbReference type="InterPro" id="IPR050194">
    <property type="entry name" value="Glycosyltransferase_grp1"/>
</dbReference>